<protein>
    <recommendedName>
        <fullName evidence="4">RNA polymerase alpha subunit C-terminal domain-containing protein</fullName>
    </recommendedName>
</protein>
<dbReference type="Gene3D" id="1.10.150.20">
    <property type="entry name" value="5' to 3' exonuclease, C-terminal subdomain"/>
    <property type="match status" value="1"/>
</dbReference>
<proteinExistence type="predicted"/>
<keyword evidence="1" id="KW-0175">Coiled coil</keyword>
<dbReference type="EMBL" id="MHCX01000031">
    <property type="protein sequence ID" value="OGY29270.1"/>
    <property type="molecule type" value="Genomic_DNA"/>
</dbReference>
<evidence type="ECO:0008006" key="4">
    <source>
        <dbReference type="Google" id="ProtNLM"/>
    </source>
</evidence>
<name>A0A1G1WPK6_9BACT</name>
<gene>
    <name evidence="2" type="ORF">A3J50_03640</name>
</gene>
<dbReference type="SUPFAM" id="SSF88659">
    <property type="entry name" value="Sigma3 and sigma4 domains of RNA polymerase sigma factors"/>
    <property type="match status" value="1"/>
</dbReference>
<dbReference type="InterPro" id="IPR036388">
    <property type="entry name" value="WH-like_DNA-bd_sf"/>
</dbReference>
<dbReference type="AlphaFoldDB" id="A0A1G1WPK6"/>
<evidence type="ECO:0000256" key="1">
    <source>
        <dbReference type="SAM" id="Coils"/>
    </source>
</evidence>
<evidence type="ECO:0000313" key="3">
    <source>
        <dbReference type="Proteomes" id="UP000177821"/>
    </source>
</evidence>
<evidence type="ECO:0000313" key="2">
    <source>
        <dbReference type="EMBL" id="OGY29270.1"/>
    </source>
</evidence>
<sequence>MPGRNRYLFSFTDPAGTRTTVSYGPCYVQEALTGFALDYPRVGPKQLVISYTINSIERQVPTRTIKEFYAWHPFVIDKPYQDLLLEKSDTYTAFCPRCHSDVTDQLLNVLSGIIRKSGVSFWLELPEFSLQCSICGSQIGQWLNQSFKGSFEIYKGIHGGTDQLEGLIQKWFLDFHLSIRNLLTTLEPRTAVVLLLRSGLGGQSSPANHLAKDLGVTSTRINQVLKIAYRKLRHPSRQGRVRHPLTTLTRMTALQEENDLLRKRADRMEDLAEAQKRDLAHLTHQVAFFKKMAEARGLEDFSAEEREKAARLTLADLDLTNRTRNCLLRNLPWRDKITGYGTTMALTIIIEKTSAEMLDFRDFGQVSLDELTTQLNLHGLRLRDQQAPA</sequence>
<dbReference type="Gene3D" id="1.10.10.10">
    <property type="entry name" value="Winged helix-like DNA-binding domain superfamily/Winged helix DNA-binding domain"/>
    <property type="match status" value="1"/>
</dbReference>
<organism evidence="2 3">
    <name type="scientific">Candidatus Woykebacteria bacterium RIFCSPHIGHO2_02_FULL_43_16b</name>
    <dbReference type="NCBI Taxonomy" id="1802601"/>
    <lineage>
        <taxon>Bacteria</taxon>
        <taxon>Candidatus Woykeibacteriota</taxon>
    </lineage>
</organism>
<dbReference type="Proteomes" id="UP000177821">
    <property type="component" value="Unassembled WGS sequence"/>
</dbReference>
<reference evidence="2 3" key="1">
    <citation type="journal article" date="2016" name="Nat. Commun.">
        <title>Thousands of microbial genomes shed light on interconnected biogeochemical processes in an aquifer system.</title>
        <authorList>
            <person name="Anantharaman K."/>
            <person name="Brown C.T."/>
            <person name="Hug L.A."/>
            <person name="Sharon I."/>
            <person name="Castelle C.J."/>
            <person name="Probst A.J."/>
            <person name="Thomas B.C."/>
            <person name="Singh A."/>
            <person name="Wilkins M.J."/>
            <person name="Karaoz U."/>
            <person name="Brodie E.L."/>
            <person name="Williams K.H."/>
            <person name="Hubbard S.S."/>
            <person name="Banfield J.F."/>
        </authorList>
    </citation>
    <scope>NUCLEOTIDE SEQUENCE [LARGE SCALE GENOMIC DNA]</scope>
</reference>
<comment type="caution">
    <text evidence="2">The sequence shown here is derived from an EMBL/GenBank/DDBJ whole genome shotgun (WGS) entry which is preliminary data.</text>
</comment>
<dbReference type="InterPro" id="IPR013324">
    <property type="entry name" value="RNA_pol_sigma_r3/r4-like"/>
</dbReference>
<accession>A0A1G1WPK6</accession>
<feature type="coiled-coil region" evidence="1">
    <location>
        <begin position="251"/>
        <end position="285"/>
    </location>
</feature>